<dbReference type="Proteomes" id="UP001054945">
    <property type="component" value="Unassembled WGS sequence"/>
</dbReference>
<dbReference type="EMBL" id="BPLR01020235">
    <property type="protein sequence ID" value="GIX76167.1"/>
    <property type="molecule type" value="Genomic_DNA"/>
</dbReference>
<gene>
    <name evidence="1" type="ORF">CEXT_66951</name>
</gene>
<evidence type="ECO:0000313" key="1">
    <source>
        <dbReference type="EMBL" id="GIX76167.1"/>
    </source>
</evidence>
<dbReference type="AlphaFoldDB" id="A0AAV4MXW3"/>
<reference evidence="1 2" key="1">
    <citation type="submission" date="2021-06" db="EMBL/GenBank/DDBJ databases">
        <title>Caerostris extrusa draft genome.</title>
        <authorList>
            <person name="Kono N."/>
            <person name="Arakawa K."/>
        </authorList>
    </citation>
    <scope>NUCLEOTIDE SEQUENCE [LARGE SCALE GENOMIC DNA]</scope>
</reference>
<keyword evidence="2" id="KW-1185">Reference proteome</keyword>
<sequence>MRLNRFDGMDFMVFVAIVPSRLCDVQTKRELIQTRSFHLRYNVENVIWSYSQPKLRLLLDVKRRLVDIFRQNIFLSNAMPHSYFSIS</sequence>
<accession>A0AAV4MXW3</accession>
<evidence type="ECO:0000313" key="2">
    <source>
        <dbReference type="Proteomes" id="UP001054945"/>
    </source>
</evidence>
<name>A0AAV4MXW3_CAEEX</name>
<organism evidence="1 2">
    <name type="scientific">Caerostris extrusa</name>
    <name type="common">Bark spider</name>
    <name type="synonym">Caerostris bankana</name>
    <dbReference type="NCBI Taxonomy" id="172846"/>
    <lineage>
        <taxon>Eukaryota</taxon>
        <taxon>Metazoa</taxon>
        <taxon>Ecdysozoa</taxon>
        <taxon>Arthropoda</taxon>
        <taxon>Chelicerata</taxon>
        <taxon>Arachnida</taxon>
        <taxon>Araneae</taxon>
        <taxon>Araneomorphae</taxon>
        <taxon>Entelegynae</taxon>
        <taxon>Araneoidea</taxon>
        <taxon>Araneidae</taxon>
        <taxon>Caerostris</taxon>
    </lineage>
</organism>
<comment type="caution">
    <text evidence="1">The sequence shown here is derived from an EMBL/GenBank/DDBJ whole genome shotgun (WGS) entry which is preliminary data.</text>
</comment>
<proteinExistence type="predicted"/>
<protein>
    <submittedName>
        <fullName evidence="1">Uncharacterized protein</fullName>
    </submittedName>
</protein>